<gene>
    <name evidence="1" type="ORF">HK100_012761</name>
</gene>
<organism evidence="1 2">
    <name type="scientific">Physocladia obscura</name>
    <dbReference type="NCBI Taxonomy" id="109957"/>
    <lineage>
        <taxon>Eukaryota</taxon>
        <taxon>Fungi</taxon>
        <taxon>Fungi incertae sedis</taxon>
        <taxon>Chytridiomycota</taxon>
        <taxon>Chytridiomycota incertae sedis</taxon>
        <taxon>Chytridiomycetes</taxon>
        <taxon>Chytridiales</taxon>
        <taxon>Chytriomycetaceae</taxon>
        <taxon>Physocladia</taxon>
    </lineage>
</organism>
<dbReference type="Proteomes" id="UP001211907">
    <property type="component" value="Unassembled WGS sequence"/>
</dbReference>
<dbReference type="EMBL" id="JADGJH010000959">
    <property type="protein sequence ID" value="KAJ3120513.1"/>
    <property type="molecule type" value="Genomic_DNA"/>
</dbReference>
<dbReference type="SUPFAM" id="SSF48371">
    <property type="entry name" value="ARM repeat"/>
    <property type="match status" value="1"/>
</dbReference>
<comment type="caution">
    <text evidence="1">The sequence shown here is derived from an EMBL/GenBank/DDBJ whole genome shotgun (WGS) entry which is preliminary data.</text>
</comment>
<protein>
    <submittedName>
        <fullName evidence="1">Uncharacterized protein</fullName>
    </submittedName>
</protein>
<dbReference type="AlphaFoldDB" id="A0AAD5XCY9"/>
<evidence type="ECO:0000313" key="2">
    <source>
        <dbReference type="Proteomes" id="UP001211907"/>
    </source>
</evidence>
<proteinExistence type="predicted"/>
<dbReference type="InterPro" id="IPR011989">
    <property type="entry name" value="ARM-like"/>
</dbReference>
<sequence>MKAYATESDRFANSRMVEILESIFKSENPRQYFKYATTKNATEYNSNFEFLLQTVAAPLLAENLASLSKVSTIFRSIGTVLKVSYSEYNSTDVRWYMRLWIMAFSKTVDYCDIKTDDSVPIELKVKLPNDLGVRNSFNKHQENDQAVSKKSYHKRDVISFVSSICDAIFLILSSPNLYSAATHEEDDYIFAAIMLPLTSSMFKSSSRIWQITLKNVAAYISLHSADFQTNKLKYIFHILLHIIQDLDQKQANISLAFKILPLLFRFKSVLTVLDEKNFQFDLSEAISSRLYDMEWDIRVAAIGLIEDLLLSSFEDEFSFSEMGNFSKKFVLPISRRLKDAEPNVRLAALHFLTVSTKHSIFWDCLDDADSVIDEIISTSLENSEAIVRRGAVEFLIALASVPSFDFSTVLSYDADKPGKI</sequence>
<keyword evidence="2" id="KW-1185">Reference proteome</keyword>
<reference evidence="1" key="1">
    <citation type="submission" date="2020-05" db="EMBL/GenBank/DDBJ databases">
        <title>Phylogenomic resolution of chytrid fungi.</title>
        <authorList>
            <person name="Stajich J.E."/>
            <person name="Amses K."/>
            <person name="Simmons R."/>
            <person name="Seto K."/>
            <person name="Myers J."/>
            <person name="Bonds A."/>
            <person name="Quandt C.A."/>
            <person name="Barry K."/>
            <person name="Liu P."/>
            <person name="Grigoriev I."/>
            <person name="Longcore J.E."/>
            <person name="James T.Y."/>
        </authorList>
    </citation>
    <scope>NUCLEOTIDE SEQUENCE</scope>
    <source>
        <strain evidence="1">JEL0513</strain>
    </source>
</reference>
<dbReference type="InterPro" id="IPR016024">
    <property type="entry name" value="ARM-type_fold"/>
</dbReference>
<accession>A0AAD5XCY9</accession>
<evidence type="ECO:0000313" key="1">
    <source>
        <dbReference type="EMBL" id="KAJ3120513.1"/>
    </source>
</evidence>
<name>A0AAD5XCY9_9FUNG</name>
<feature type="non-terminal residue" evidence="1">
    <location>
        <position position="420"/>
    </location>
</feature>
<dbReference type="Gene3D" id="1.25.10.10">
    <property type="entry name" value="Leucine-rich Repeat Variant"/>
    <property type="match status" value="1"/>
</dbReference>